<dbReference type="SUPFAM" id="SSF56954">
    <property type="entry name" value="Outer membrane efflux proteins (OEP)"/>
    <property type="match status" value="1"/>
</dbReference>
<comment type="caution">
    <text evidence="9">The sequence shown here is derived from an EMBL/GenBank/DDBJ whole genome shotgun (WGS) entry which is preliminary data.</text>
</comment>
<comment type="subcellular location">
    <subcellularLocation>
        <location evidence="1">Cell outer membrane</location>
    </subcellularLocation>
</comment>
<dbReference type="InterPro" id="IPR051906">
    <property type="entry name" value="TolC-like"/>
</dbReference>
<comment type="similarity">
    <text evidence="2">Belongs to the outer membrane factor (OMF) (TC 1.B.17) family.</text>
</comment>
<dbReference type="Proteomes" id="UP001294412">
    <property type="component" value="Unassembled WGS sequence"/>
</dbReference>
<dbReference type="RefSeq" id="WP_322186664.1">
    <property type="nucleotide sequence ID" value="NZ_JAXLPB010000002.1"/>
</dbReference>
<dbReference type="EMBL" id="JAXLPB010000002">
    <property type="protein sequence ID" value="MDY8109210.1"/>
    <property type="molecule type" value="Genomic_DNA"/>
</dbReference>
<keyword evidence="3" id="KW-0813">Transport</keyword>
<reference evidence="9 10" key="1">
    <citation type="submission" date="2023-12" db="EMBL/GenBank/DDBJ databases">
        <title>Description of Novel Strain Fulvimarina sp. 2208YS6-2-32 isolated from Uroteuthis (Photololigo) edulis.</title>
        <authorList>
            <person name="Park J.-S."/>
        </authorList>
    </citation>
    <scope>NUCLEOTIDE SEQUENCE [LARGE SCALE GENOMIC DNA]</scope>
    <source>
        <strain evidence="9 10">2208YS6-2-32</strain>
    </source>
</reference>
<dbReference type="PANTHER" id="PTHR30026:SF20">
    <property type="entry name" value="OUTER MEMBRANE PROTEIN TOLC"/>
    <property type="match status" value="1"/>
</dbReference>
<keyword evidence="7" id="KW-0998">Cell outer membrane</keyword>
<proteinExistence type="inferred from homology"/>
<dbReference type="InterPro" id="IPR003423">
    <property type="entry name" value="OMP_efflux"/>
</dbReference>
<dbReference type="PANTHER" id="PTHR30026">
    <property type="entry name" value="OUTER MEMBRANE PROTEIN TOLC"/>
    <property type="match status" value="1"/>
</dbReference>
<evidence type="ECO:0000256" key="5">
    <source>
        <dbReference type="ARBA" id="ARBA00022692"/>
    </source>
</evidence>
<protein>
    <submittedName>
        <fullName evidence="9">TolC family protein</fullName>
    </submittedName>
</protein>
<evidence type="ECO:0000256" key="1">
    <source>
        <dbReference type="ARBA" id="ARBA00004442"/>
    </source>
</evidence>
<keyword evidence="4" id="KW-1134">Transmembrane beta strand</keyword>
<evidence type="ECO:0000256" key="8">
    <source>
        <dbReference type="SAM" id="SignalP"/>
    </source>
</evidence>
<sequence>MTKARRTLLSACVAIATLLLAPVHARSEETQGAKTIDRLTVSSLARYKAVPPARDAGSSSYALRGALDLVLERDPRIGEAAAEARAAETDVFAQLMRYTPVITASIESRMDVATGRDVLFRNDAIPDSYGKVELRFPVFTGGRRSADLKRSRELSLARQYRYQAVRDDVSLQAVELWTNAWLGIAEQGIVEERIARLRSLRASIDDRRRNGFASGSDLARLDAEIAATRRIFNDVVARRDKARAELARLGGGGAATARGALPQLSRHLPASKAQLLALARRANPSLLAAAADYRASIHQARSSYGQLLPQVDATAEWRHDLERADHLSRRDGWTVGLSLKVPLFDLSSGAASRADRERTDAALYREAQTLNTVQIDIDRLYIDKATLRENDRALEAELAARRKSAAAARSRYAEGFGDLEEVIDAQNELDDTRRLAVLAKGEAFMVDARLLVRGGLFRTTMLGG</sequence>
<keyword evidence="8" id="KW-0732">Signal</keyword>
<evidence type="ECO:0000256" key="6">
    <source>
        <dbReference type="ARBA" id="ARBA00023136"/>
    </source>
</evidence>
<dbReference type="Pfam" id="PF02321">
    <property type="entry name" value="OEP"/>
    <property type="match status" value="2"/>
</dbReference>
<name>A0ABU5I284_9HYPH</name>
<gene>
    <name evidence="9" type="ORF">U0C82_08640</name>
</gene>
<keyword evidence="5" id="KW-0812">Transmembrane</keyword>
<feature type="chain" id="PRO_5046120283" evidence="8">
    <location>
        <begin position="26"/>
        <end position="464"/>
    </location>
</feature>
<evidence type="ECO:0000256" key="4">
    <source>
        <dbReference type="ARBA" id="ARBA00022452"/>
    </source>
</evidence>
<evidence type="ECO:0000256" key="3">
    <source>
        <dbReference type="ARBA" id="ARBA00022448"/>
    </source>
</evidence>
<keyword evidence="10" id="KW-1185">Reference proteome</keyword>
<keyword evidence="6" id="KW-0472">Membrane</keyword>
<dbReference type="Gene3D" id="1.20.1600.10">
    <property type="entry name" value="Outer membrane efflux proteins (OEP)"/>
    <property type="match status" value="1"/>
</dbReference>
<evidence type="ECO:0000313" key="9">
    <source>
        <dbReference type="EMBL" id="MDY8109210.1"/>
    </source>
</evidence>
<evidence type="ECO:0000256" key="7">
    <source>
        <dbReference type="ARBA" id="ARBA00023237"/>
    </source>
</evidence>
<feature type="signal peptide" evidence="8">
    <location>
        <begin position="1"/>
        <end position="25"/>
    </location>
</feature>
<organism evidence="9 10">
    <name type="scientific">Fulvimarina uroteuthidis</name>
    <dbReference type="NCBI Taxonomy" id="3098149"/>
    <lineage>
        <taxon>Bacteria</taxon>
        <taxon>Pseudomonadati</taxon>
        <taxon>Pseudomonadota</taxon>
        <taxon>Alphaproteobacteria</taxon>
        <taxon>Hyphomicrobiales</taxon>
        <taxon>Aurantimonadaceae</taxon>
        <taxon>Fulvimarina</taxon>
    </lineage>
</organism>
<evidence type="ECO:0000256" key="2">
    <source>
        <dbReference type="ARBA" id="ARBA00007613"/>
    </source>
</evidence>
<evidence type="ECO:0000313" key="10">
    <source>
        <dbReference type="Proteomes" id="UP001294412"/>
    </source>
</evidence>
<accession>A0ABU5I284</accession>